<comment type="similarity">
    <text evidence="3 8">Belongs to the DDOST 48 kDa subunit family.</text>
</comment>
<dbReference type="PANTHER" id="PTHR10830:SF0">
    <property type="entry name" value="DOLICHYL-DIPHOSPHOOLIGOSACCHARIDE--PROTEIN GLYCOSYLTRANSFERASE 48 KDA SUBUNIT"/>
    <property type="match status" value="1"/>
</dbReference>
<name>H2B222_KAZAF</name>
<evidence type="ECO:0000256" key="3">
    <source>
        <dbReference type="ARBA" id="ARBA00008743"/>
    </source>
</evidence>
<keyword evidence="8" id="KW-0732">Signal</keyword>
<dbReference type="PANTHER" id="PTHR10830">
    <property type="entry name" value="DOLICHYL-DIPHOSPHOOLIGOSACCHARIDE--PROTEIN GLYCOSYLTRANSFERASE 48 KDA SUBUNIT"/>
    <property type="match status" value="1"/>
</dbReference>
<keyword evidence="12" id="KW-1185">Reference proteome</keyword>
<comment type="function">
    <text evidence="8">Subunit of the oligosaccharyl transferase (OST) complex that catalyzes the initial transfer of a defined glycan (Glc(3)Man(9)GlcNAc(2) in eukaryotes) from the lipid carrier dolichol-pyrophosphate to an asparagine residue within an Asn-X-Ser/Thr consensus motif in nascent polypeptide chains, the first step in protein N-glycosylation. N-glycosylation occurs cotranslationally and the complex associates with the Sec61 complex at the channel-forming translocon complex that mediates protein translocation across the endoplasmic reticulum (ER).</text>
</comment>
<dbReference type="EMBL" id="HE650832">
    <property type="protein sequence ID" value="CCF60672.1"/>
    <property type="molecule type" value="Genomic_DNA"/>
</dbReference>
<dbReference type="GO" id="GO:0005635">
    <property type="term" value="C:nuclear envelope"/>
    <property type="evidence" value="ECO:0007669"/>
    <property type="project" value="EnsemblFungi"/>
</dbReference>
<evidence type="ECO:0000313" key="12">
    <source>
        <dbReference type="Proteomes" id="UP000005220"/>
    </source>
</evidence>
<dbReference type="UniPathway" id="UPA00378"/>
<feature type="signal peptide" evidence="8">
    <location>
        <begin position="1"/>
        <end position="18"/>
    </location>
</feature>
<keyword evidence="6 8" id="KW-1133">Transmembrane helix</keyword>
<dbReference type="eggNOG" id="KOG2754">
    <property type="taxonomic scope" value="Eukaryota"/>
</dbReference>
<gene>
    <name evidence="11" type="primary">KAFR0L00650</name>
    <name evidence="11" type="ORF">KAFR_0L00650</name>
</gene>
<sequence>MLSLYLILFLSLFNCIKSKSLSGDRTLVLYDERISSVDDYSNFFQLLNERSYELTTLDVSNANTTVDLFQNENRLYDNLIILPVKGKHLNKYTPAKRLLKFIEDGGNIISVTAPNAAPDSVRLYLNQLGIYPSPKDQKLIDYFHSNKKQEIDDTKTSSNNLLNDYVYTVNGETTFEFGKSSAALLADRDQVIPILKASKTSLTKGKSDTTASWTIGSEGYLVAGFQTLHNARSLWIGSNDFFLNKNFKINQDFITELIKWAFNEKSVIKSVGFTHSHVDGVTYDEVKYKINDDVVYEIGLSEWDGENWKPYQTQDIQFELKKVDPYYRINLIQSRKSKTAQYYTTGEFKLPNQHGMFKFLTSYKRRGLSFVEESDVKAVRHLANDEYPRSFTITNAWVYLTSIYGVILSFILFTFFFISTPIVTKKVKVEKKTN</sequence>
<evidence type="ECO:0000256" key="7">
    <source>
        <dbReference type="ARBA" id="ARBA00023136"/>
    </source>
</evidence>
<dbReference type="STRING" id="1071382.H2B222"/>
<keyword evidence="7 8" id="KW-0472">Membrane</keyword>
<evidence type="ECO:0000259" key="9">
    <source>
        <dbReference type="Pfam" id="PF03345"/>
    </source>
</evidence>
<dbReference type="FunCoup" id="H2B222">
    <property type="interactions" value="1129"/>
</dbReference>
<organism evidence="11 12">
    <name type="scientific">Kazachstania africana (strain ATCC 22294 / BCRC 22015 / CBS 2517 / CECT 1963 / NBRC 1671 / NRRL Y-8276)</name>
    <name type="common">Yeast</name>
    <name type="synonym">Kluyveromyces africanus</name>
    <dbReference type="NCBI Taxonomy" id="1071382"/>
    <lineage>
        <taxon>Eukaryota</taxon>
        <taxon>Fungi</taxon>
        <taxon>Dikarya</taxon>
        <taxon>Ascomycota</taxon>
        <taxon>Saccharomycotina</taxon>
        <taxon>Saccharomycetes</taxon>
        <taxon>Saccharomycetales</taxon>
        <taxon>Saccharomycetaceae</taxon>
        <taxon>Kazachstania</taxon>
    </lineage>
</organism>
<dbReference type="InterPro" id="IPR005013">
    <property type="entry name" value="DDOST_48_kDa_subunit"/>
</dbReference>
<dbReference type="OrthoDB" id="29105at2759"/>
<proteinExistence type="inferred from homology"/>
<dbReference type="GO" id="GO:0008250">
    <property type="term" value="C:oligosaccharyltransferase complex"/>
    <property type="evidence" value="ECO:0007669"/>
    <property type="project" value="EnsemblFungi"/>
</dbReference>
<reference evidence="11 12" key="1">
    <citation type="journal article" date="2011" name="Proc. Natl. Acad. Sci. U.S.A.">
        <title>Evolutionary erosion of yeast sex chromosomes by mating-type switching accidents.</title>
        <authorList>
            <person name="Gordon J.L."/>
            <person name="Armisen D."/>
            <person name="Proux-Wera E."/>
            <person name="Oheigeartaigh S.S."/>
            <person name="Byrne K.P."/>
            <person name="Wolfe K.H."/>
        </authorList>
    </citation>
    <scope>NUCLEOTIDE SEQUENCE [LARGE SCALE GENOMIC DNA]</scope>
    <source>
        <strain evidence="12">ATCC 22294 / BCRC 22015 / CBS 2517 / CECT 1963 / NBRC 1671 / NRRL Y-8276</strain>
    </source>
</reference>
<feature type="domain" description="OST48 N-terminal" evidence="9">
    <location>
        <begin position="25"/>
        <end position="261"/>
    </location>
</feature>
<dbReference type="Pfam" id="PF03345">
    <property type="entry name" value="OST48_N"/>
    <property type="match status" value="1"/>
</dbReference>
<keyword evidence="4 8" id="KW-0812">Transmembrane</keyword>
<dbReference type="InterPro" id="IPR055457">
    <property type="entry name" value="OST48_N"/>
</dbReference>
<dbReference type="Pfam" id="PF23358">
    <property type="entry name" value="OST48_MD"/>
    <property type="match status" value="1"/>
</dbReference>
<dbReference type="GeneID" id="13886880"/>
<keyword evidence="5 8" id="KW-0256">Endoplasmic reticulum</keyword>
<dbReference type="GO" id="GO:0018279">
    <property type="term" value="P:protein N-linked glycosylation via asparagine"/>
    <property type="evidence" value="ECO:0007669"/>
    <property type="project" value="UniProtKB-UniRule"/>
</dbReference>
<protein>
    <recommendedName>
        <fullName evidence="8">Dolichyl-diphosphooligosaccharide--protein glycosyltransferase subunit WBP1</fullName>
        <shortName evidence="8">Oligosaccharyl transferase subunit WBP1</shortName>
    </recommendedName>
</protein>
<dbReference type="HOGENOM" id="CLU_031804_1_1_1"/>
<comment type="subcellular location">
    <subcellularLocation>
        <location evidence="8">Endoplasmic reticulum membrane</location>
        <topology evidence="8">Single-pass type I membrane protein</topology>
    </subcellularLocation>
    <subcellularLocation>
        <location evidence="1">Membrane</location>
        <topology evidence="1">Single-pass type I membrane protein</topology>
    </subcellularLocation>
</comment>
<evidence type="ECO:0000256" key="8">
    <source>
        <dbReference type="RuleBase" id="RU361142"/>
    </source>
</evidence>
<dbReference type="InterPro" id="IPR055459">
    <property type="entry name" value="OST48_MD"/>
</dbReference>
<evidence type="ECO:0000256" key="6">
    <source>
        <dbReference type="ARBA" id="ARBA00022989"/>
    </source>
</evidence>
<comment type="pathway">
    <text evidence="2 8">Protein modification; protein glycosylation.</text>
</comment>
<feature type="chain" id="PRO_5005133661" description="Dolichyl-diphosphooligosaccharide--protein glycosyltransferase subunit WBP1" evidence="8">
    <location>
        <begin position="19"/>
        <end position="434"/>
    </location>
</feature>
<evidence type="ECO:0000256" key="1">
    <source>
        <dbReference type="ARBA" id="ARBA00004479"/>
    </source>
</evidence>
<evidence type="ECO:0000256" key="2">
    <source>
        <dbReference type="ARBA" id="ARBA00004922"/>
    </source>
</evidence>
<feature type="transmembrane region" description="Helical" evidence="8">
    <location>
        <begin position="396"/>
        <end position="418"/>
    </location>
</feature>
<dbReference type="AlphaFoldDB" id="H2B222"/>
<comment type="subunit">
    <text evidence="8">Component of the oligosaccharyltransferase (OST) complex.</text>
</comment>
<evidence type="ECO:0000256" key="5">
    <source>
        <dbReference type="ARBA" id="ARBA00022824"/>
    </source>
</evidence>
<evidence type="ECO:0000256" key="4">
    <source>
        <dbReference type="ARBA" id="ARBA00022692"/>
    </source>
</evidence>
<dbReference type="Proteomes" id="UP000005220">
    <property type="component" value="Chromosome 12"/>
</dbReference>
<evidence type="ECO:0000259" key="10">
    <source>
        <dbReference type="Pfam" id="PF23358"/>
    </source>
</evidence>
<accession>H2B222</accession>
<dbReference type="GO" id="GO:0004576">
    <property type="term" value="F:oligosaccharyl transferase activity"/>
    <property type="evidence" value="ECO:0007669"/>
    <property type="project" value="EnsemblFungi"/>
</dbReference>
<dbReference type="InParanoid" id="H2B222"/>
<evidence type="ECO:0000313" key="11">
    <source>
        <dbReference type="EMBL" id="CCF60672.1"/>
    </source>
</evidence>
<dbReference type="RefSeq" id="XP_003959807.1">
    <property type="nucleotide sequence ID" value="XM_003959758.1"/>
</dbReference>
<dbReference type="KEGG" id="kaf:KAFR_0L00650"/>
<feature type="domain" description="OST48 middle" evidence="10">
    <location>
        <begin position="276"/>
        <end position="419"/>
    </location>
</feature>